<reference evidence="2" key="1">
    <citation type="submission" date="2020-09" db="EMBL/GenBank/DDBJ databases">
        <title>Genome-Enabled Discovery of Anthraquinone Biosynthesis in Senna tora.</title>
        <authorList>
            <person name="Kang S.-H."/>
            <person name="Pandey R.P."/>
            <person name="Lee C.-M."/>
            <person name="Sim J.-S."/>
            <person name="Jeong J.-T."/>
            <person name="Choi B.-S."/>
            <person name="Jung M."/>
            <person name="Ginzburg D."/>
            <person name="Zhao K."/>
            <person name="Won S.Y."/>
            <person name="Oh T.-J."/>
            <person name="Yu Y."/>
            <person name="Kim N.-H."/>
            <person name="Lee O.R."/>
            <person name="Lee T.-H."/>
            <person name="Bashyal P."/>
            <person name="Kim T.-S."/>
            <person name="Lee W.-H."/>
            <person name="Kawkins C."/>
            <person name="Kim C.-K."/>
            <person name="Kim J.S."/>
            <person name="Ahn B.O."/>
            <person name="Rhee S.Y."/>
            <person name="Sohng J.K."/>
        </authorList>
    </citation>
    <scope>NUCLEOTIDE SEQUENCE</scope>
    <source>
        <tissue evidence="2">Leaf</tissue>
    </source>
</reference>
<dbReference type="Proteomes" id="UP000634136">
    <property type="component" value="Unassembled WGS sequence"/>
</dbReference>
<organism evidence="2 3">
    <name type="scientific">Senna tora</name>
    <dbReference type="NCBI Taxonomy" id="362788"/>
    <lineage>
        <taxon>Eukaryota</taxon>
        <taxon>Viridiplantae</taxon>
        <taxon>Streptophyta</taxon>
        <taxon>Embryophyta</taxon>
        <taxon>Tracheophyta</taxon>
        <taxon>Spermatophyta</taxon>
        <taxon>Magnoliopsida</taxon>
        <taxon>eudicotyledons</taxon>
        <taxon>Gunneridae</taxon>
        <taxon>Pentapetalae</taxon>
        <taxon>rosids</taxon>
        <taxon>fabids</taxon>
        <taxon>Fabales</taxon>
        <taxon>Fabaceae</taxon>
        <taxon>Caesalpinioideae</taxon>
        <taxon>Cassia clade</taxon>
        <taxon>Senna</taxon>
    </lineage>
</organism>
<comment type="caution">
    <text evidence="2">The sequence shown here is derived from an EMBL/GenBank/DDBJ whole genome shotgun (WGS) entry which is preliminary data.</text>
</comment>
<keyword evidence="3" id="KW-1185">Reference proteome</keyword>
<sequence length="165" mass="18801">MSFFPPLFYPDRGRSSGSRWMSVSRGMMLLSSTNVGRPKEKGHKEVRKRRERSSSDVLVAKNGRDANPDIVPTTFDGIHFQVPVTTWPEFVPILEASSEDSLFDNNYNAAVAFYAKFSCPFDRRAIERFSYVHSPDALQDVIGRDLLQAMFSFSYFSELSDQIVK</sequence>
<proteinExistence type="predicted"/>
<dbReference type="EMBL" id="JAAIUW010000001">
    <property type="protein sequence ID" value="KAF7843999.1"/>
    <property type="molecule type" value="Genomic_DNA"/>
</dbReference>
<accession>A0A834XEW6</accession>
<evidence type="ECO:0000256" key="1">
    <source>
        <dbReference type="SAM" id="MobiDB-lite"/>
    </source>
</evidence>
<protein>
    <submittedName>
        <fullName evidence="2">Uncharacterized protein</fullName>
    </submittedName>
</protein>
<feature type="region of interest" description="Disordered" evidence="1">
    <location>
        <begin position="33"/>
        <end position="56"/>
    </location>
</feature>
<evidence type="ECO:0000313" key="2">
    <source>
        <dbReference type="EMBL" id="KAF7843999.1"/>
    </source>
</evidence>
<dbReference type="AlphaFoldDB" id="A0A834XEW6"/>
<evidence type="ECO:0000313" key="3">
    <source>
        <dbReference type="Proteomes" id="UP000634136"/>
    </source>
</evidence>
<gene>
    <name evidence="2" type="ORF">G2W53_000904</name>
</gene>
<name>A0A834XEW6_9FABA</name>